<reference evidence="2 3" key="1">
    <citation type="submission" date="2016-07" db="EMBL/GenBank/DDBJ databases">
        <title>Draft genome of the white-rot fungus Obba rivulosa 3A-2.</title>
        <authorList>
            <consortium name="DOE Joint Genome Institute"/>
            <person name="Miettinen O."/>
            <person name="Riley R."/>
            <person name="Acob R."/>
            <person name="Barry K."/>
            <person name="Cullen D."/>
            <person name="De Vries R."/>
            <person name="Hainaut M."/>
            <person name="Hatakka A."/>
            <person name="Henrissat B."/>
            <person name="Hilden K."/>
            <person name="Kuo R."/>
            <person name="Labutti K."/>
            <person name="Lipzen A."/>
            <person name="Makela M.R."/>
            <person name="Sandor L."/>
            <person name="Spatafora J.W."/>
            <person name="Grigoriev I.V."/>
            <person name="Hibbett D.S."/>
        </authorList>
    </citation>
    <scope>NUCLEOTIDE SEQUENCE [LARGE SCALE GENOMIC DNA]</scope>
    <source>
        <strain evidence="2 3">3A-2</strain>
    </source>
</reference>
<organism evidence="2 3">
    <name type="scientific">Obba rivulosa</name>
    <dbReference type="NCBI Taxonomy" id="1052685"/>
    <lineage>
        <taxon>Eukaryota</taxon>
        <taxon>Fungi</taxon>
        <taxon>Dikarya</taxon>
        <taxon>Basidiomycota</taxon>
        <taxon>Agaricomycotina</taxon>
        <taxon>Agaricomycetes</taxon>
        <taxon>Polyporales</taxon>
        <taxon>Gelatoporiaceae</taxon>
        <taxon>Obba</taxon>
    </lineage>
</organism>
<dbReference type="EMBL" id="KV722377">
    <property type="protein sequence ID" value="OCH91937.1"/>
    <property type="molecule type" value="Genomic_DNA"/>
</dbReference>
<dbReference type="Proteomes" id="UP000250043">
    <property type="component" value="Unassembled WGS sequence"/>
</dbReference>
<proteinExistence type="predicted"/>
<dbReference type="OrthoDB" id="2535105at2759"/>
<keyword evidence="1" id="KW-1133">Transmembrane helix</keyword>
<sequence>MLRDLPYCLVIENRRHCAAFSNRQSVTDERGVAMCRCLGKYSLARSPIKIGQPQVKKYTFTALAFPASYSSRTTSLTMRLDGTLGSLLIGHTVSAILFGITSIQTWIYFRKPKDALLMRFCSYGSSTVSRRPL</sequence>
<evidence type="ECO:0000313" key="2">
    <source>
        <dbReference type="EMBL" id="OCH91937.1"/>
    </source>
</evidence>
<name>A0A8E2B1G5_9APHY</name>
<accession>A0A8E2B1G5</accession>
<dbReference type="AlphaFoldDB" id="A0A8E2B1G5"/>
<feature type="transmembrane region" description="Helical" evidence="1">
    <location>
        <begin position="88"/>
        <end position="109"/>
    </location>
</feature>
<keyword evidence="3" id="KW-1185">Reference proteome</keyword>
<gene>
    <name evidence="2" type="ORF">OBBRIDRAFT_791802</name>
</gene>
<protein>
    <submittedName>
        <fullName evidence="2">Uncharacterized protein</fullName>
    </submittedName>
</protein>
<evidence type="ECO:0000313" key="3">
    <source>
        <dbReference type="Proteomes" id="UP000250043"/>
    </source>
</evidence>
<keyword evidence="1" id="KW-0812">Transmembrane</keyword>
<evidence type="ECO:0000256" key="1">
    <source>
        <dbReference type="SAM" id="Phobius"/>
    </source>
</evidence>
<keyword evidence="1" id="KW-0472">Membrane</keyword>